<name>A0AA36I5N2_9DINO</name>
<feature type="compositionally biased region" description="Basic and acidic residues" evidence="1">
    <location>
        <begin position="58"/>
        <end position="68"/>
    </location>
</feature>
<gene>
    <name evidence="2" type="ORF">EVOR1521_LOCUS9180</name>
</gene>
<feature type="region of interest" description="Disordered" evidence="1">
    <location>
        <begin position="133"/>
        <end position="170"/>
    </location>
</feature>
<dbReference type="InterPro" id="IPR032675">
    <property type="entry name" value="LRR_dom_sf"/>
</dbReference>
<dbReference type="Gene3D" id="3.80.10.10">
    <property type="entry name" value="Ribonuclease Inhibitor"/>
    <property type="match status" value="1"/>
</dbReference>
<feature type="region of interest" description="Disordered" evidence="1">
    <location>
        <begin position="1"/>
        <end position="20"/>
    </location>
</feature>
<feature type="compositionally biased region" description="Polar residues" evidence="1">
    <location>
        <begin position="158"/>
        <end position="167"/>
    </location>
</feature>
<comment type="caution">
    <text evidence="2">The sequence shown here is derived from an EMBL/GenBank/DDBJ whole genome shotgun (WGS) entry which is preliminary data.</text>
</comment>
<dbReference type="Proteomes" id="UP001178507">
    <property type="component" value="Unassembled WGS sequence"/>
</dbReference>
<evidence type="ECO:0000313" key="2">
    <source>
        <dbReference type="EMBL" id="CAJ1381519.1"/>
    </source>
</evidence>
<sequence length="543" mass="60029">MAGCADLENPPEPERTPEDADELWLNAEAALQEQRSKKVQNPWRNYTGARGPSGPRATRGERSPRDGLTRATRTTRTTQTTQTAQAAQATQASLTVSTEEVSESEDLWQQAEQEIQRRREACKSRRGLRIYDISGRGKGRGKGKGKDRQSEWSVPISYPSSAQSSWRGTLVPAEGGKSSWKVLLSKRQMDDSALMHWCGWARPRLQQPHMHLTILDLSFNKITAYGLNAVLKIMREAEVPVEGMSLHHNCLGDEAADTLAQYLLHAPYTLWELQLSHNNIGNLGARALLEAAVKAVQSPQELQQGRAGPRYPCERDGKKVPLWLRLGCNALRGSQNLQRTELELFPARRSLCPVADPWGNFGAESAAAQLFCEALAGFGCDHSRCSQLYPEQPGLPAGPPVHLVLDTPATSQWRLQHSLRGLRRDLRQFPKGNSDPDHVEPAPDFVDLLDVEPIFQDFESRAPGELELDVFCSDSAGTGTPEKLARGRARILRDVELPGGLGPQVTLHAGDEVQVLYEGSDDLGDGGYLFASFLDREGNKLKR</sequence>
<proteinExistence type="predicted"/>
<evidence type="ECO:0000256" key="1">
    <source>
        <dbReference type="SAM" id="MobiDB-lite"/>
    </source>
</evidence>
<dbReference type="SUPFAM" id="SSF52047">
    <property type="entry name" value="RNI-like"/>
    <property type="match status" value="1"/>
</dbReference>
<dbReference type="EMBL" id="CAUJNA010000817">
    <property type="protein sequence ID" value="CAJ1381519.1"/>
    <property type="molecule type" value="Genomic_DNA"/>
</dbReference>
<protein>
    <submittedName>
        <fullName evidence="2">Uncharacterized protein</fullName>
    </submittedName>
</protein>
<feature type="compositionally biased region" description="Low complexity" evidence="1">
    <location>
        <begin position="69"/>
        <end position="99"/>
    </location>
</feature>
<reference evidence="2" key="1">
    <citation type="submission" date="2023-08" db="EMBL/GenBank/DDBJ databases">
        <authorList>
            <person name="Chen Y."/>
            <person name="Shah S."/>
            <person name="Dougan E. K."/>
            <person name="Thang M."/>
            <person name="Chan C."/>
        </authorList>
    </citation>
    <scope>NUCLEOTIDE SEQUENCE</scope>
</reference>
<organism evidence="2 3">
    <name type="scientific">Effrenium voratum</name>
    <dbReference type="NCBI Taxonomy" id="2562239"/>
    <lineage>
        <taxon>Eukaryota</taxon>
        <taxon>Sar</taxon>
        <taxon>Alveolata</taxon>
        <taxon>Dinophyceae</taxon>
        <taxon>Suessiales</taxon>
        <taxon>Symbiodiniaceae</taxon>
        <taxon>Effrenium</taxon>
    </lineage>
</organism>
<evidence type="ECO:0000313" key="3">
    <source>
        <dbReference type="Proteomes" id="UP001178507"/>
    </source>
</evidence>
<dbReference type="Pfam" id="PF13516">
    <property type="entry name" value="LRR_6"/>
    <property type="match status" value="2"/>
</dbReference>
<keyword evidence="3" id="KW-1185">Reference proteome</keyword>
<dbReference type="InterPro" id="IPR001611">
    <property type="entry name" value="Leu-rich_rpt"/>
</dbReference>
<accession>A0AA36I5N2</accession>
<dbReference type="AlphaFoldDB" id="A0AA36I5N2"/>
<feature type="non-terminal residue" evidence="2">
    <location>
        <position position="1"/>
    </location>
</feature>
<feature type="region of interest" description="Disordered" evidence="1">
    <location>
        <begin position="32"/>
        <end position="107"/>
    </location>
</feature>